<evidence type="ECO:0000256" key="1">
    <source>
        <dbReference type="SAM" id="MobiDB-lite"/>
    </source>
</evidence>
<evidence type="ECO:0000313" key="2">
    <source>
        <dbReference type="EMBL" id="QBR93745.1"/>
    </source>
</evidence>
<dbReference type="EMBL" id="CP038267">
    <property type="protein sequence ID" value="QBR93745.1"/>
    <property type="molecule type" value="Genomic_DNA"/>
</dbReference>
<sequence length="508" mass="56350">MPQLGHWVPDDAMSRRLKAFACTAPLHDLDARKTRLDFAEAGIYQMAEIGLKVIDEVTIAMDFDGGSGYEQVIRRVVPFVAAQAADRPVDEHDSVARWVLDNLINVGLQNREFTSVYGTLNVQGLYEKRVWSFRLLEQAHNVEGDIYLRATDEAINVLVGALDTDVESAQEAAETKLSNLISRGRLSDAQLAAEQARWRTIQYAEQLRRKLDATRRDVRTVDWVEEVPNLIEEALSHIEGRTKAENAILANITTTRDDATDPIRKKQAADLVDIVRECLRRHATLQARLQEAGASFRSEQDRQQFSGEVRKATVDLFGQLLAPTLDLTLHDAAQVTGVFFTAGTGITVRPATRLMDLTYLLLTPPIERDDLGEELPDIELAPATDPDVFDEYLWEQSDKILSVDGIPRRLSGLLDEARELDPDLPHLVALRVLHSFGPEIVTAARQGDDRVLVAIDDGTRLDDPQFAGADLLVAYAPVSLDLADPHDDAEPPTHTTDETVTAHHGGEG</sequence>
<name>A0A4P7GNH5_9ACTN</name>
<organism evidence="2 3">
    <name type="scientific">Nocardioides euryhalodurans</name>
    <dbReference type="NCBI Taxonomy" id="2518370"/>
    <lineage>
        <taxon>Bacteria</taxon>
        <taxon>Bacillati</taxon>
        <taxon>Actinomycetota</taxon>
        <taxon>Actinomycetes</taxon>
        <taxon>Propionibacteriales</taxon>
        <taxon>Nocardioidaceae</taxon>
        <taxon>Nocardioides</taxon>
    </lineage>
</organism>
<feature type="region of interest" description="Disordered" evidence="1">
    <location>
        <begin position="482"/>
        <end position="508"/>
    </location>
</feature>
<accession>A0A4P7GNH5</accession>
<keyword evidence="3" id="KW-1185">Reference proteome</keyword>
<protein>
    <submittedName>
        <fullName evidence="2">Uncharacterized protein</fullName>
    </submittedName>
</protein>
<dbReference type="Proteomes" id="UP000294894">
    <property type="component" value="Chromosome"/>
</dbReference>
<proteinExistence type="predicted"/>
<evidence type="ECO:0000313" key="3">
    <source>
        <dbReference type="Proteomes" id="UP000294894"/>
    </source>
</evidence>
<dbReference type="KEGG" id="noy:EXE57_16780"/>
<feature type="compositionally biased region" description="Basic and acidic residues" evidence="1">
    <location>
        <begin position="483"/>
        <end position="508"/>
    </location>
</feature>
<gene>
    <name evidence="2" type="ORF">EXE57_16780</name>
</gene>
<reference evidence="2 3" key="1">
    <citation type="submission" date="2019-03" db="EMBL/GenBank/DDBJ databases">
        <title>Three New Species of Nocardioides, Nocardioides euryhalodurans sp. nov., Nocardioides seonyuensis sp. nov. and Nocardioides eburneoflavus sp. nov., Iolated from Soil.</title>
        <authorList>
            <person name="Roh S.G."/>
            <person name="Lee C."/>
            <person name="Kim M.-K."/>
            <person name="Kim S.B."/>
        </authorList>
    </citation>
    <scope>NUCLEOTIDE SEQUENCE [LARGE SCALE GENOMIC DNA]</scope>
    <source>
        <strain evidence="2 3">MMS17-SY117</strain>
    </source>
</reference>
<dbReference type="AlphaFoldDB" id="A0A4P7GNH5"/>
<dbReference type="OrthoDB" id="9793637at2"/>